<dbReference type="NCBIfam" id="TIGR04183">
    <property type="entry name" value="Por_Secre_tail"/>
    <property type="match status" value="1"/>
</dbReference>
<dbReference type="EMBL" id="CP002961">
    <property type="protein sequence ID" value="AFK04740.1"/>
    <property type="molecule type" value="Genomic_DNA"/>
</dbReference>
<sequence>MNYLKIGLVMLMNLILLDSFSQIQITFPVTRIVFQRNNQNQASINIAGSYFQQLDKIEVRAVPVTSGQGTETSWNVAQNFNNNGIFNTTITLSGGWYNIEARGILNGNIVASTKLEKVGIGEVFIVAGQSNAQGDPAYSGAQIGATDDRVSTINYYDPILNEDNLPFQFSQLGNNTKMAPYNYVPWFWARLGDKLVQKLNVPVLFYGAALGGLSCEVWRRSADGEDLRNELPIFVKVAGMPYRGLKAALQHYVTRTGVRGVLWQQGESDDKSNAEYYYNNLKTIIEKSRSDARKNDLAWVVARSSRNPFVWPAVIEGQNLTIQRISNVFTGPSTDEIVGTNFRADGIHFFNDGLAVAADYWNSFLDRNFFANSQPLMARSLPVVNIACNSDATINKFTISTGGYPFYKWSNGITTNVISATSGTYSFKAIDDVGNTVFSQPFTLSPNNDVTQPSITANGNTTFCDGQGVLLTSNLATGNVWSNGERGQSIIARKAESYSVVNYSLNGCKSKVSNSISISTIPSPINVINTTKSIPICPDETLELYTNNNDGVSYLWNTNETSKRITVSKEGTYNLKIKGQNGCESQSFIDVVYRPRPTTNILADGETSFCLGKSVNIFSENNFATYLWNTGATTKSINVRTDGVYTLRVKDSFGCTSDVISKKITVNSLPQIKIVVEGLDSFCEGNVVKLSPIVQSAIGYKWSTGESTREIYTSKEGLYTLAIKDENGCESSPDSLNLKYIPSPTATITTSNQSNTICNGMILVLSSSDAAAYYWSNGSNSKDIKVDRAGVYTLTIRDEKNCFSKPNSITVDVKENPPSPTLNVDGAFQLSAILPTTSMSNILFNWKKDNEELSAITPILKANTSGNYSVRTIVKYPLPDNKNLTCFSTYSNNINVFVPYLDKGLRVYPNPNPNGIITLETIDDNPNAIISVFNIIGEKVYTSYLSDLKEKRTLDLRQLEKGEYILRLHSGNYEASSRIIIK</sequence>
<dbReference type="Gene3D" id="3.40.50.1110">
    <property type="entry name" value="SGNH hydrolase"/>
    <property type="match status" value="1"/>
</dbReference>
<evidence type="ECO:0000259" key="3">
    <source>
        <dbReference type="Pfam" id="PF18962"/>
    </source>
</evidence>
<name>A0ABM5N5L6_EMTOG</name>
<dbReference type="InterPro" id="IPR026444">
    <property type="entry name" value="Secre_tail"/>
</dbReference>
<evidence type="ECO:0008006" key="6">
    <source>
        <dbReference type="Google" id="ProtNLM"/>
    </source>
</evidence>
<evidence type="ECO:0000313" key="4">
    <source>
        <dbReference type="EMBL" id="AFK04740.1"/>
    </source>
</evidence>
<dbReference type="PANTHER" id="PTHR31988:SF19">
    <property type="entry name" value="9-O-ACETYL-N-ACETYLNEURAMINIC ACID DEACETYLASE-RELATED"/>
    <property type="match status" value="1"/>
</dbReference>
<dbReference type="PANTHER" id="PTHR31988">
    <property type="entry name" value="ESTERASE, PUTATIVE (DUF303)-RELATED"/>
    <property type="match status" value="1"/>
</dbReference>
<keyword evidence="1" id="KW-0378">Hydrolase</keyword>
<accession>A0ABM5N5L6</accession>
<dbReference type="InterPro" id="IPR052940">
    <property type="entry name" value="Carb_Esterase_6"/>
</dbReference>
<organism evidence="4 5">
    <name type="scientific">Emticicia oligotrophica (strain DSM 17448 / CIP 109782 / MTCC 6937 / GPTSA100-15)</name>
    <dbReference type="NCBI Taxonomy" id="929562"/>
    <lineage>
        <taxon>Bacteria</taxon>
        <taxon>Pseudomonadati</taxon>
        <taxon>Bacteroidota</taxon>
        <taxon>Cytophagia</taxon>
        <taxon>Cytophagales</taxon>
        <taxon>Leadbetterellaceae</taxon>
        <taxon>Emticicia</taxon>
    </lineage>
</organism>
<dbReference type="Pfam" id="PF18962">
    <property type="entry name" value="Por_Secre_tail"/>
    <property type="match status" value="1"/>
</dbReference>
<dbReference type="Pfam" id="PF03629">
    <property type="entry name" value="SASA"/>
    <property type="match status" value="1"/>
</dbReference>
<proteinExistence type="predicted"/>
<gene>
    <name evidence="4" type="ordered locus">Emtol_3614</name>
</gene>
<keyword evidence="5" id="KW-1185">Reference proteome</keyword>
<evidence type="ECO:0000259" key="2">
    <source>
        <dbReference type="Pfam" id="PF03629"/>
    </source>
</evidence>
<reference evidence="4 5" key="1">
    <citation type="submission" date="2011-07" db="EMBL/GenBank/DDBJ databases">
        <title>The complete genome of chromosome of Emticicia oligotrophica DSM 17448.</title>
        <authorList>
            <consortium name="US DOE Joint Genome Institute (JGI-PGF)"/>
            <person name="Lucas S."/>
            <person name="Han J."/>
            <person name="Lapidus A."/>
            <person name="Bruce D."/>
            <person name="Goodwin L."/>
            <person name="Pitluck S."/>
            <person name="Peters L."/>
            <person name="Kyrpides N."/>
            <person name="Mavromatis K."/>
            <person name="Ivanova N."/>
            <person name="Ovchinnikova G."/>
            <person name="Teshima H."/>
            <person name="Detter J.C."/>
            <person name="Tapia R."/>
            <person name="Han C."/>
            <person name="Land M."/>
            <person name="Hauser L."/>
            <person name="Markowitz V."/>
            <person name="Cheng J.-F."/>
            <person name="Hugenholtz P."/>
            <person name="Woyke T."/>
            <person name="Wu D."/>
            <person name="Tindall B."/>
            <person name="Pomrenke H."/>
            <person name="Brambilla E."/>
            <person name="Klenk H.-P."/>
            <person name="Eisen J.A."/>
        </authorList>
    </citation>
    <scope>NUCLEOTIDE SEQUENCE [LARGE SCALE GENOMIC DNA]</scope>
    <source>
        <strain evidence="4 5">DSM 17448</strain>
    </source>
</reference>
<dbReference type="InterPro" id="IPR036514">
    <property type="entry name" value="SGNH_hydro_sf"/>
</dbReference>
<evidence type="ECO:0000313" key="5">
    <source>
        <dbReference type="Proteomes" id="UP000002875"/>
    </source>
</evidence>
<feature type="domain" description="Secretion system C-terminal sorting" evidence="3">
    <location>
        <begin position="907"/>
        <end position="981"/>
    </location>
</feature>
<dbReference type="RefSeq" id="WP_015030429.1">
    <property type="nucleotide sequence ID" value="NC_018748.1"/>
</dbReference>
<evidence type="ECO:0000256" key="1">
    <source>
        <dbReference type="ARBA" id="ARBA00022801"/>
    </source>
</evidence>
<protein>
    <recommendedName>
        <fullName evidence="6">T9SS type A sorting domain-containing protein</fullName>
    </recommendedName>
</protein>
<dbReference type="InterPro" id="IPR005181">
    <property type="entry name" value="SASA"/>
</dbReference>
<feature type="domain" description="Sialate O-acetylesterase" evidence="2">
    <location>
        <begin position="122"/>
        <end position="349"/>
    </location>
</feature>
<dbReference type="Proteomes" id="UP000002875">
    <property type="component" value="Chromosome"/>
</dbReference>
<dbReference type="SUPFAM" id="SSF52266">
    <property type="entry name" value="SGNH hydrolase"/>
    <property type="match status" value="1"/>
</dbReference>